<gene>
    <name evidence="1" type="ORF">H2200_013314</name>
</gene>
<comment type="caution">
    <text evidence="1">The sequence shown here is derived from an EMBL/GenBank/DDBJ whole genome shotgun (WGS) entry which is preliminary data.</text>
</comment>
<reference evidence="1" key="1">
    <citation type="submission" date="2022-10" db="EMBL/GenBank/DDBJ databases">
        <title>Culturing micro-colonial fungi from biological soil crusts in the Mojave desert and describing Neophaeococcomyces mojavensis, and introducing the new genera and species Taxawa tesnikishii.</title>
        <authorList>
            <person name="Kurbessoian T."/>
            <person name="Stajich J.E."/>
        </authorList>
    </citation>
    <scope>NUCLEOTIDE SEQUENCE</scope>
    <source>
        <strain evidence="1">TK_41</strain>
    </source>
</reference>
<dbReference type="Proteomes" id="UP001172673">
    <property type="component" value="Unassembled WGS sequence"/>
</dbReference>
<proteinExistence type="predicted"/>
<keyword evidence="2" id="KW-1185">Reference proteome</keyword>
<organism evidence="1 2">
    <name type="scientific">Cladophialophora chaetospira</name>
    <dbReference type="NCBI Taxonomy" id="386627"/>
    <lineage>
        <taxon>Eukaryota</taxon>
        <taxon>Fungi</taxon>
        <taxon>Dikarya</taxon>
        <taxon>Ascomycota</taxon>
        <taxon>Pezizomycotina</taxon>
        <taxon>Eurotiomycetes</taxon>
        <taxon>Chaetothyriomycetidae</taxon>
        <taxon>Chaetothyriales</taxon>
        <taxon>Herpotrichiellaceae</taxon>
        <taxon>Cladophialophora</taxon>
    </lineage>
</organism>
<evidence type="ECO:0000313" key="1">
    <source>
        <dbReference type="EMBL" id="KAJ9602194.1"/>
    </source>
</evidence>
<protein>
    <submittedName>
        <fullName evidence="1">Uncharacterized protein</fullName>
    </submittedName>
</protein>
<accession>A0AA39CBA0</accession>
<dbReference type="EMBL" id="JAPDRK010000028">
    <property type="protein sequence ID" value="KAJ9602194.1"/>
    <property type="molecule type" value="Genomic_DNA"/>
</dbReference>
<dbReference type="AlphaFoldDB" id="A0AA39CBA0"/>
<evidence type="ECO:0000313" key="2">
    <source>
        <dbReference type="Proteomes" id="UP001172673"/>
    </source>
</evidence>
<name>A0AA39CBA0_9EURO</name>
<sequence length="97" mass="10877">MDLSAIAIPGQVRLSNPNVGKRLRFDPDVNVLETQAEIFDTAEAAATFLTSEEFEENPIGTDFDAEEPINKIKQGEPENLLKKRIEIGQRSLPDEFF</sequence>